<dbReference type="InterPro" id="IPR027417">
    <property type="entry name" value="P-loop_NTPase"/>
</dbReference>
<keyword evidence="11" id="KW-0347">Helicase</keyword>
<dbReference type="InterPro" id="IPR003593">
    <property type="entry name" value="AAA+_ATPase"/>
</dbReference>
<dbReference type="PANTHER" id="PTHR42848">
    <property type="match status" value="1"/>
</dbReference>
<keyword evidence="6" id="KW-0238">DNA-binding</keyword>
<dbReference type="InterPro" id="IPR036390">
    <property type="entry name" value="WH_DNA-bd_sf"/>
</dbReference>
<dbReference type="SUPFAM" id="SSF46785">
    <property type="entry name" value="Winged helix' DNA-binding domain"/>
    <property type="match status" value="1"/>
</dbReference>
<comment type="caution">
    <text evidence="11">The sequence shown here is derived from an EMBL/GenBank/DDBJ whole genome shotgun (WGS) entry which is preliminary data.</text>
</comment>
<dbReference type="InterPro" id="IPR008824">
    <property type="entry name" value="RuvB-like_N"/>
</dbReference>
<protein>
    <submittedName>
        <fullName evidence="11">Holliday junction DNA helicase, ATP-dependent component</fullName>
        <ecNumber evidence="11">3.1.22.4</ecNumber>
    </submittedName>
</protein>
<dbReference type="GO" id="GO:0006310">
    <property type="term" value="P:DNA recombination"/>
    <property type="evidence" value="ECO:0007669"/>
    <property type="project" value="UniProtKB-KW"/>
</dbReference>
<evidence type="ECO:0000256" key="9">
    <source>
        <dbReference type="SAM" id="MobiDB-lite"/>
    </source>
</evidence>
<evidence type="ECO:0000259" key="10">
    <source>
        <dbReference type="SMART" id="SM00382"/>
    </source>
</evidence>
<name>E6PDW3_9ZZZZ</name>
<feature type="compositionally biased region" description="Basic and acidic residues" evidence="9">
    <location>
        <begin position="1"/>
        <end position="11"/>
    </location>
</feature>
<gene>
    <name evidence="11" type="primary">ruvB</name>
    <name evidence="11" type="ORF">CARN1_1751</name>
</gene>
<dbReference type="EMBL" id="CABL01000002">
    <property type="protein sequence ID" value="CBH74648.1"/>
    <property type="molecule type" value="Genomic_DNA"/>
</dbReference>
<dbReference type="NCBIfam" id="TIGR00635">
    <property type="entry name" value="ruvB"/>
    <property type="match status" value="1"/>
</dbReference>
<evidence type="ECO:0000256" key="1">
    <source>
        <dbReference type="ARBA" id="ARBA00022490"/>
    </source>
</evidence>
<evidence type="ECO:0000256" key="3">
    <source>
        <dbReference type="ARBA" id="ARBA00022763"/>
    </source>
</evidence>
<evidence type="ECO:0000256" key="2">
    <source>
        <dbReference type="ARBA" id="ARBA00022741"/>
    </source>
</evidence>
<sequence>MSDEARKRLFGPEDTEAIDDSSRLLDPEGALEDEVLGAGLRPRRFDEYVGQEQVIENLRIAIDAAQRRDEPLEHVLFYGPPGLGKTTLAALIAREMGASIRPTSGPTLDKPKDLVGLLTSLEHGDVLFIDEMHRLGRVVEEFLYPAMEDFQIDFIVDRGAYARTLKLPLKRFTLVGATTRAGMLSAPLRDRFGIVHHLDYYGVGDLERIVARSAAILEVPIEPEGCVAIAARSRGTPRIANRLLRRVRDYAQVRGDGRISAEIAHDALAREGVDERGLDRLDRAFLRALVEQYHGGPAGIAAIAASLTEDAETLEDVVEPFLLKSGYIVRTAAGRKVTEAGRAAIGAGDGERSPQQRLL</sequence>
<dbReference type="HAMAP" id="MF_00016">
    <property type="entry name" value="DNA_HJ_migration_RuvB"/>
    <property type="match status" value="1"/>
</dbReference>
<dbReference type="InterPro" id="IPR041445">
    <property type="entry name" value="AAA_lid_4"/>
</dbReference>
<dbReference type="SUPFAM" id="SSF52540">
    <property type="entry name" value="P-loop containing nucleoside triphosphate hydrolases"/>
    <property type="match status" value="1"/>
</dbReference>
<keyword evidence="3" id="KW-0227">DNA damage</keyword>
<evidence type="ECO:0000313" key="11">
    <source>
        <dbReference type="EMBL" id="CBH74648.1"/>
    </source>
</evidence>
<keyword evidence="5" id="KW-0067">ATP-binding</keyword>
<dbReference type="Pfam" id="PF17864">
    <property type="entry name" value="AAA_lid_4"/>
    <property type="match status" value="1"/>
</dbReference>
<accession>E6PDW3</accession>
<evidence type="ECO:0000256" key="8">
    <source>
        <dbReference type="ARBA" id="ARBA00023204"/>
    </source>
</evidence>
<keyword evidence="8" id="KW-0234">DNA repair</keyword>
<keyword evidence="2" id="KW-0547">Nucleotide-binding</keyword>
<dbReference type="EC" id="3.1.22.4" evidence="11"/>
<feature type="domain" description="AAA+ ATPase" evidence="10">
    <location>
        <begin position="71"/>
        <end position="202"/>
    </location>
</feature>
<dbReference type="Gene3D" id="3.40.50.300">
    <property type="entry name" value="P-loop containing nucleotide triphosphate hydrolases"/>
    <property type="match status" value="1"/>
</dbReference>
<feature type="region of interest" description="Disordered" evidence="9">
    <location>
        <begin position="1"/>
        <end position="22"/>
    </location>
</feature>
<dbReference type="GO" id="GO:0003677">
    <property type="term" value="F:DNA binding"/>
    <property type="evidence" value="ECO:0007669"/>
    <property type="project" value="UniProtKB-KW"/>
</dbReference>
<dbReference type="Pfam" id="PF05491">
    <property type="entry name" value="WHD_RuvB"/>
    <property type="match status" value="1"/>
</dbReference>
<dbReference type="GO" id="GO:0006281">
    <property type="term" value="P:DNA repair"/>
    <property type="evidence" value="ECO:0007669"/>
    <property type="project" value="UniProtKB-KW"/>
</dbReference>
<proteinExistence type="inferred from homology"/>
<dbReference type="CDD" id="cd00009">
    <property type="entry name" value="AAA"/>
    <property type="match status" value="1"/>
</dbReference>
<dbReference type="InterPro" id="IPR008823">
    <property type="entry name" value="RuvB_wg_C"/>
</dbReference>
<dbReference type="GO" id="GO:0016787">
    <property type="term" value="F:hydrolase activity"/>
    <property type="evidence" value="ECO:0007669"/>
    <property type="project" value="UniProtKB-KW"/>
</dbReference>
<dbReference type="InterPro" id="IPR036388">
    <property type="entry name" value="WH-like_DNA-bd_sf"/>
</dbReference>
<dbReference type="Gene3D" id="1.10.8.60">
    <property type="match status" value="1"/>
</dbReference>
<evidence type="ECO:0000256" key="6">
    <source>
        <dbReference type="ARBA" id="ARBA00023125"/>
    </source>
</evidence>
<dbReference type="NCBIfam" id="NF000868">
    <property type="entry name" value="PRK00080.1"/>
    <property type="match status" value="1"/>
</dbReference>
<dbReference type="AlphaFoldDB" id="E6PDW3"/>
<evidence type="ECO:0000256" key="5">
    <source>
        <dbReference type="ARBA" id="ARBA00022840"/>
    </source>
</evidence>
<dbReference type="PANTHER" id="PTHR42848:SF1">
    <property type="entry name" value="HOLLIDAY JUNCTION BRANCH MIGRATION COMPLEX SUBUNIT RUVB"/>
    <property type="match status" value="1"/>
</dbReference>
<keyword evidence="4 11" id="KW-0378">Hydrolase</keyword>
<dbReference type="SMART" id="SM00382">
    <property type="entry name" value="AAA"/>
    <property type="match status" value="1"/>
</dbReference>
<keyword evidence="1" id="KW-0963">Cytoplasm</keyword>
<keyword evidence="7" id="KW-0233">DNA recombination</keyword>
<evidence type="ECO:0000256" key="4">
    <source>
        <dbReference type="ARBA" id="ARBA00022801"/>
    </source>
</evidence>
<dbReference type="Gene3D" id="1.10.10.10">
    <property type="entry name" value="Winged helix-like DNA-binding domain superfamily/Winged helix DNA-binding domain"/>
    <property type="match status" value="1"/>
</dbReference>
<dbReference type="Pfam" id="PF05496">
    <property type="entry name" value="RuvB_N"/>
    <property type="match status" value="1"/>
</dbReference>
<dbReference type="GO" id="GO:0009378">
    <property type="term" value="F:four-way junction helicase activity"/>
    <property type="evidence" value="ECO:0007669"/>
    <property type="project" value="InterPro"/>
</dbReference>
<dbReference type="GO" id="GO:0005524">
    <property type="term" value="F:ATP binding"/>
    <property type="evidence" value="ECO:0007669"/>
    <property type="project" value="UniProtKB-KW"/>
</dbReference>
<organism evidence="11">
    <name type="scientific">mine drainage metagenome</name>
    <dbReference type="NCBI Taxonomy" id="410659"/>
    <lineage>
        <taxon>unclassified sequences</taxon>
        <taxon>metagenomes</taxon>
        <taxon>ecological metagenomes</taxon>
    </lineage>
</organism>
<evidence type="ECO:0000256" key="7">
    <source>
        <dbReference type="ARBA" id="ARBA00023172"/>
    </source>
</evidence>
<reference evidence="11" key="1">
    <citation type="submission" date="2009-10" db="EMBL/GenBank/DDBJ databases">
        <title>Diversity of trophic interactions inside an arsenic-rich microbial ecosystem.</title>
        <authorList>
            <person name="Bertin P.N."/>
            <person name="Heinrich-Salmeron A."/>
            <person name="Pelletier E."/>
            <person name="Goulhen-Chollet F."/>
            <person name="Arsene-Ploetze F."/>
            <person name="Gallien S."/>
            <person name="Calteau A."/>
            <person name="Vallenet D."/>
            <person name="Casiot C."/>
            <person name="Chane-Woon-Ming B."/>
            <person name="Giloteaux L."/>
            <person name="Barakat M."/>
            <person name="Bonnefoy V."/>
            <person name="Bruneel O."/>
            <person name="Chandler M."/>
            <person name="Cleiss J."/>
            <person name="Duran R."/>
            <person name="Elbaz-Poulichet F."/>
            <person name="Fonknechten N."/>
            <person name="Lauga B."/>
            <person name="Mornico D."/>
            <person name="Ortet P."/>
            <person name="Schaeffer C."/>
            <person name="Siguier P."/>
            <person name="Alexander Thil Smith A."/>
            <person name="Van Dorsselaer A."/>
            <person name="Weissenbach J."/>
            <person name="Medigue C."/>
            <person name="Le Paslier D."/>
        </authorList>
    </citation>
    <scope>NUCLEOTIDE SEQUENCE</scope>
</reference>
<dbReference type="InterPro" id="IPR004605">
    <property type="entry name" value="DNA_helicase_Holl-junc_RuvB"/>
</dbReference>